<reference evidence="2 3" key="1">
    <citation type="submission" date="2024-09" db="EMBL/GenBank/DDBJ databases">
        <authorList>
            <person name="Sun Q."/>
            <person name="Mori K."/>
        </authorList>
    </citation>
    <scope>NUCLEOTIDE SEQUENCE [LARGE SCALE GENOMIC DNA]</scope>
    <source>
        <strain evidence="2 3">JCM 3143</strain>
    </source>
</reference>
<dbReference type="Proteomes" id="UP001589532">
    <property type="component" value="Unassembled WGS sequence"/>
</dbReference>
<feature type="chain" id="PRO_5045926064" evidence="1">
    <location>
        <begin position="27"/>
        <end position="117"/>
    </location>
</feature>
<keyword evidence="1" id="KW-0732">Signal</keyword>
<accession>A0ABV5RZ43</accession>
<gene>
    <name evidence="2" type="ORF">ACFFSA_13435</name>
</gene>
<name>A0ABV5RZ43_9ACTN</name>
<sequence>MIRAFIVISSALTVLLGVAPAVSATANPPFCKGVKPCVIGGDAGRTWLHASASSKAGARVVAARLLRNAGTVHRRYHAPEWIEIWVVKKGACWRKYGDAEIRPSRACTYKHLERKLS</sequence>
<protein>
    <submittedName>
        <fullName evidence="2">Uncharacterized protein</fullName>
    </submittedName>
</protein>
<dbReference type="RefSeq" id="WP_344995641.1">
    <property type="nucleotide sequence ID" value="NZ_BAAAXV010000008.1"/>
</dbReference>
<dbReference type="EMBL" id="JBHMBW010000011">
    <property type="protein sequence ID" value="MFB9624083.1"/>
    <property type="molecule type" value="Genomic_DNA"/>
</dbReference>
<keyword evidence="3" id="KW-1185">Reference proteome</keyword>
<comment type="caution">
    <text evidence="2">The sequence shown here is derived from an EMBL/GenBank/DDBJ whole genome shotgun (WGS) entry which is preliminary data.</text>
</comment>
<evidence type="ECO:0000313" key="3">
    <source>
        <dbReference type="Proteomes" id="UP001589532"/>
    </source>
</evidence>
<proteinExistence type="predicted"/>
<feature type="signal peptide" evidence="1">
    <location>
        <begin position="1"/>
        <end position="26"/>
    </location>
</feature>
<evidence type="ECO:0000256" key="1">
    <source>
        <dbReference type="SAM" id="SignalP"/>
    </source>
</evidence>
<organism evidence="2 3">
    <name type="scientific">Nonomuraea helvata</name>
    <dbReference type="NCBI Taxonomy" id="37484"/>
    <lineage>
        <taxon>Bacteria</taxon>
        <taxon>Bacillati</taxon>
        <taxon>Actinomycetota</taxon>
        <taxon>Actinomycetes</taxon>
        <taxon>Streptosporangiales</taxon>
        <taxon>Streptosporangiaceae</taxon>
        <taxon>Nonomuraea</taxon>
    </lineage>
</organism>
<evidence type="ECO:0000313" key="2">
    <source>
        <dbReference type="EMBL" id="MFB9624083.1"/>
    </source>
</evidence>